<evidence type="ECO:0000256" key="1">
    <source>
        <dbReference type="ARBA" id="ARBA00000920"/>
    </source>
</evidence>
<evidence type="ECO:0000256" key="7">
    <source>
        <dbReference type="ARBA" id="ARBA00022692"/>
    </source>
</evidence>
<dbReference type="OrthoDB" id="415015at2759"/>
<evidence type="ECO:0000256" key="2">
    <source>
        <dbReference type="ARBA" id="ARBA00003842"/>
    </source>
</evidence>
<comment type="similarity">
    <text evidence="4 12">Belongs to the GMC oxidoreductase family.</text>
</comment>
<keyword evidence="18" id="KW-1185">Reference proteome</keyword>
<feature type="domain" description="Rhodanese" evidence="16">
    <location>
        <begin position="193"/>
        <end position="280"/>
    </location>
</feature>
<evidence type="ECO:0000313" key="17">
    <source>
        <dbReference type="EMBL" id="KAG0497861.1"/>
    </source>
</evidence>
<gene>
    <name evidence="17" type="ORF">HPP92_002552</name>
</gene>
<dbReference type="SUPFAM" id="SSF51905">
    <property type="entry name" value="FAD/NAD(P)-binding domain"/>
    <property type="match status" value="1"/>
</dbReference>
<evidence type="ECO:0000256" key="11">
    <source>
        <dbReference type="ARBA" id="ARBA00023136"/>
    </source>
</evidence>
<dbReference type="EC" id="1.1.3.20" evidence="5 12"/>
<comment type="function">
    <text evidence="2 12">Long-chain fatty alcohol oxidase involved in the omega-oxidation pathway of lipid degradation.</text>
</comment>
<evidence type="ECO:0000256" key="10">
    <source>
        <dbReference type="ARBA" id="ARBA00023002"/>
    </source>
</evidence>
<evidence type="ECO:0000256" key="6">
    <source>
        <dbReference type="ARBA" id="ARBA00022630"/>
    </source>
</evidence>
<keyword evidence="9" id="KW-1133">Transmembrane helix</keyword>
<dbReference type="PROSITE" id="PS50206">
    <property type="entry name" value="RHODANESE_3"/>
    <property type="match status" value="1"/>
</dbReference>
<evidence type="ECO:0000256" key="13">
    <source>
        <dbReference type="PIRSR" id="PIRSR028937-1"/>
    </source>
</evidence>
<accession>A0A835VIL6</accession>
<dbReference type="InterPro" id="IPR001763">
    <property type="entry name" value="Rhodanese-like_dom"/>
</dbReference>
<dbReference type="InterPro" id="IPR000172">
    <property type="entry name" value="GMC_OxRdtase_N"/>
</dbReference>
<dbReference type="InterPro" id="IPR012400">
    <property type="entry name" value="Long_Oxdase"/>
</dbReference>
<organism evidence="17 18">
    <name type="scientific">Vanilla planifolia</name>
    <name type="common">Vanilla</name>
    <dbReference type="NCBI Taxonomy" id="51239"/>
    <lineage>
        <taxon>Eukaryota</taxon>
        <taxon>Viridiplantae</taxon>
        <taxon>Streptophyta</taxon>
        <taxon>Embryophyta</taxon>
        <taxon>Tracheophyta</taxon>
        <taxon>Spermatophyta</taxon>
        <taxon>Magnoliopsida</taxon>
        <taxon>Liliopsida</taxon>
        <taxon>Asparagales</taxon>
        <taxon>Orchidaceae</taxon>
        <taxon>Vanilloideae</taxon>
        <taxon>Vanilleae</taxon>
        <taxon>Vanilla</taxon>
    </lineage>
</organism>
<proteinExistence type="inferred from homology"/>
<feature type="active site" description="Proton acceptor" evidence="13">
    <location>
        <position position="653"/>
    </location>
</feature>
<sequence>MSFSGAVHPSSLRQSPSLWEEPPKHPIHLSKQQMESLAAICDTFLPSIDPPPGSDDPSIAVFYRTSATMANVHERIGGMLSGGLQHPQTATLRLALWLLSTWYGTLLLCGRRSLSRKFPFVRRFTDVELEKREEILFAWATSCFRLLKMLYFCVKCITMRLYFAQINEKMENPSWKAIGYSGPNRSPVDQSQPIHEEERKDHLFHALLHMNASPELISGKLRRVGFPSPTTPTTLHCDAVVVGSGSGGSVVAAILSSAGHKVLLLEKGYYHSRSELSHLEGPSTAAMYEDGGFVATDDVSVIILAGSTVGGGSTINWSACIPTPDNVRREWSEEHRLRLFESEEYDRALEAVCRRMGVQSRVDEEGFNNEVLRRGCTAVGYPVTAVPCNAPPDHYCGFCHLGCKDGKKQSAKETWLDDMARSGNGLILPGCRAVKILRKQGKARLVADGVVAELSDGFRFTIKSKVTVVACGALNTPRLLKRSGLRNKHIGKNLHLHPTVMAWGYFPEAADGGFPEKGKKSYQGGILTSMSRPEGDRGFLLQTPALHPGMFAALVPWFSAADFRRRMLRFSRTASVFALVRDTGRGEAGEGTWKRVRHRLSLEDDVGLKKGLEAAVRVVAAAGAAEVGTQWVGVGERTGMRLGDLRTPMCSAHQMGTCRMGVVEGEGAVGMNGEAWEMEGLFVADSSVFPTALGVNPMMTVMAVAYCIAKFIDMDESGGRANKLGQK</sequence>
<evidence type="ECO:0000256" key="14">
    <source>
        <dbReference type="PIRSR" id="PIRSR028937-2"/>
    </source>
</evidence>
<dbReference type="Proteomes" id="UP000636800">
    <property type="component" value="Chromosome 1"/>
</dbReference>
<evidence type="ECO:0000256" key="12">
    <source>
        <dbReference type="PIRNR" id="PIRNR028937"/>
    </source>
</evidence>
<keyword evidence="7" id="KW-0812">Transmembrane</keyword>
<comment type="subcellular location">
    <subcellularLocation>
        <location evidence="3 12">Membrane</location>
    </subcellularLocation>
</comment>
<evidence type="ECO:0000256" key="5">
    <source>
        <dbReference type="ARBA" id="ARBA00013125"/>
    </source>
</evidence>
<dbReference type="GO" id="GO:0046577">
    <property type="term" value="F:long-chain-alcohol oxidase activity"/>
    <property type="evidence" value="ECO:0007669"/>
    <property type="project" value="UniProtKB-EC"/>
</dbReference>
<keyword evidence="6" id="KW-0285">Flavoprotein</keyword>
<keyword evidence="11 12" id="KW-0472">Membrane</keyword>
<dbReference type="PANTHER" id="PTHR46056:SF4">
    <property type="entry name" value="LONG-CHAIN-ALCOHOL OXIDASE FAO4A"/>
    <property type="match status" value="1"/>
</dbReference>
<dbReference type="PANTHER" id="PTHR46056">
    <property type="entry name" value="LONG-CHAIN-ALCOHOL OXIDASE"/>
    <property type="match status" value="1"/>
</dbReference>
<evidence type="ECO:0000256" key="4">
    <source>
        <dbReference type="ARBA" id="ARBA00010790"/>
    </source>
</evidence>
<dbReference type="AlphaFoldDB" id="A0A835VIL6"/>
<evidence type="ECO:0000313" key="18">
    <source>
        <dbReference type="Proteomes" id="UP000636800"/>
    </source>
</evidence>
<feature type="binding site" evidence="14">
    <location>
        <begin position="237"/>
        <end position="252"/>
    </location>
    <ligand>
        <name>FAD</name>
        <dbReference type="ChEBI" id="CHEBI:57692"/>
    </ligand>
</feature>
<dbReference type="EMBL" id="JADCNL010000001">
    <property type="protein sequence ID" value="KAG0497861.1"/>
    <property type="molecule type" value="Genomic_DNA"/>
</dbReference>
<comment type="catalytic activity">
    <reaction evidence="1 12">
        <text>a long-chain primary fatty alcohol + O2 = a long-chain fatty aldehyde + H2O2</text>
        <dbReference type="Rhea" id="RHEA:22756"/>
        <dbReference type="ChEBI" id="CHEBI:15379"/>
        <dbReference type="ChEBI" id="CHEBI:16240"/>
        <dbReference type="ChEBI" id="CHEBI:17176"/>
        <dbReference type="ChEBI" id="CHEBI:77396"/>
        <dbReference type="EC" id="1.1.3.20"/>
    </reaction>
</comment>
<feature type="region of interest" description="Disordered" evidence="15">
    <location>
        <begin position="1"/>
        <end position="24"/>
    </location>
</feature>
<protein>
    <recommendedName>
        <fullName evidence="5 12">Long-chain-alcohol oxidase</fullName>
        <ecNumber evidence="5 12">1.1.3.20</ecNumber>
    </recommendedName>
</protein>
<evidence type="ECO:0000256" key="9">
    <source>
        <dbReference type="ARBA" id="ARBA00022989"/>
    </source>
</evidence>
<comment type="caution">
    <text evidence="17">The sequence shown here is derived from an EMBL/GenBank/DDBJ whole genome shotgun (WGS) entry which is preliminary data.</text>
</comment>
<dbReference type="Pfam" id="PF05199">
    <property type="entry name" value="GMC_oxred_C"/>
    <property type="match status" value="1"/>
</dbReference>
<dbReference type="GO" id="GO:0016020">
    <property type="term" value="C:membrane"/>
    <property type="evidence" value="ECO:0007669"/>
    <property type="project" value="UniProtKB-SubCell"/>
</dbReference>
<evidence type="ECO:0000256" key="8">
    <source>
        <dbReference type="ARBA" id="ARBA00022827"/>
    </source>
</evidence>
<evidence type="ECO:0000256" key="15">
    <source>
        <dbReference type="SAM" id="MobiDB-lite"/>
    </source>
</evidence>
<dbReference type="PIRSF" id="PIRSF028937">
    <property type="entry name" value="Lg_Ch_AO"/>
    <property type="match status" value="1"/>
</dbReference>
<evidence type="ECO:0000256" key="3">
    <source>
        <dbReference type="ARBA" id="ARBA00004370"/>
    </source>
</evidence>
<keyword evidence="10 12" id="KW-0560">Oxidoreductase</keyword>
<reference evidence="17 18" key="1">
    <citation type="journal article" date="2020" name="Nat. Food">
        <title>A phased Vanilla planifolia genome enables genetic improvement of flavour and production.</title>
        <authorList>
            <person name="Hasing T."/>
            <person name="Tang H."/>
            <person name="Brym M."/>
            <person name="Khazi F."/>
            <person name="Huang T."/>
            <person name="Chambers A.H."/>
        </authorList>
    </citation>
    <scope>NUCLEOTIDE SEQUENCE [LARGE SCALE GENOMIC DNA]</scope>
    <source>
        <tissue evidence="17">Leaf</tissue>
    </source>
</reference>
<dbReference type="Pfam" id="PF00732">
    <property type="entry name" value="GMC_oxred_N"/>
    <property type="match status" value="1"/>
</dbReference>
<dbReference type="GO" id="GO:0050660">
    <property type="term" value="F:flavin adenine dinucleotide binding"/>
    <property type="evidence" value="ECO:0007669"/>
    <property type="project" value="InterPro"/>
</dbReference>
<dbReference type="InterPro" id="IPR036188">
    <property type="entry name" value="FAD/NAD-bd_sf"/>
</dbReference>
<name>A0A835VIL6_VANPL</name>
<keyword evidence="8 14" id="KW-0274">FAD</keyword>
<dbReference type="Gene3D" id="3.50.50.60">
    <property type="entry name" value="FAD/NAD(P)-binding domain"/>
    <property type="match status" value="2"/>
</dbReference>
<evidence type="ECO:0000259" key="16">
    <source>
        <dbReference type="PROSITE" id="PS50206"/>
    </source>
</evidence>
<dbReference type="InterPro" id="IPR007867">
    <property type="entry name" value="GMC_OxRtase_C"/>
</dbReference>